<evidence type="ECO:0000313" key="3">
    <source>
        <dbReference type="Proteomes" id="UP000799444"/>
    </source>
</evidence>
<proteinExistence type="predicted"/>
<evidence type="ECO:0000313" key="2">
    <source>
        <dbReference type="EMBL" id="KAF2736259.1"/>
    </source>
</evidence>
<organism evidence="2 3">
    <name type="scientific">Polyplosphaeria fusca</name>
    <dbReference type="NCBI Taxonomy" id="682080"/>
    <lineage>
        <taxon>Eukaryota</taxon>
        <taxon>Fungi</taxon>
        <taxon>Dikarya</taxon>
        <taxon>Ascomycota</taxon>
        <taxon>Pezizomycotina</taxon>
        <taxon>Dothideomycetes</taxon>
        <taxon>Pleosporomycetidae</taxon>
        <taxon>Pleosporales</taxon>
        <taxon>Tetraplosphaeriaceae</taxon>
        <taxon>Polyplosphaeria</taxon>
    </lineage>
</organism>
<dbReference type="Proteomes" id="UP000799444">
    <property type="component" value="Unassembled WGS sequence"/>
</dbReference>
<protein>
    <recommendedName>
        <fullName evidence="1">DUF7587 domain-containing protein</fullName>
    </recommendedName>
</protein>
<dbReference type="Pfam" id="PF24494">
    <property type="entry name" value="DUF7587"/>
    <property type="match status" value="1"/>
</dbReference>
<dbReference type="InterPro" id="IPR056009">
    <property type="entry name" value="DUF7587"/>
</dbReference>
<evidence type="ECO:0000259" key="1">
    <source>
        <dbReference type="Pfam" id="PF24494"/>
    </source>
</evidence>
<dbReference type="OrthoDB" id="5295996at2759"/>
<keyword evidence="3" id="KW-1185">Reference proteome</keyword>
<gene>
    <name evidence="2" type="ORF">EJ04DRAFT_598309</name>
</gene>
<reference evidence="2" key="1">
    <citation type="journal article" date="2020" name="Stud. Mycol.">
        <title>101 Dothideomycetes genomes: a test case for predicting lifestyles and emergence of pathogens.</title>
        <authorList>
            <person name="Haridas S."/>
            <person name="Albert R."/>
            <person name="Binder M."/>
            <person name="Bloem J."/>
            <person name="Labutti K."/>
            <person name="Salamov A."/>
            <person name="Andreopoulos B."/>
            <person name="Baker S."/>
            <person name="Barry K."/>
            <person name="Bills G."/>
            <person name="Bluhm B."/>
            <person name="Cannon C."/>
            <person name="Castanera R."/>
            <person name="Culley D."/>
            <person name="Daum C."/>
            <person name="Ezra D."/>
            <person name="Gonzalez J."/>
            <person name="Henrissat B."/>
            <person name="Kuo A."/>
            <person name="Liang C."/>
            <person name="Lipzen A."/>
            <person name="Lutzoni F."/>
            <person name="Magnuson J."/>
            <person name="Mondo S."/>
            <person name="Nolan M."/>
            <person name="Ohm R."/>
            <person name="Pangilinan J."/>
            <person name="Park H.-J."/>
            <person name="Ramirez L."/>
            <person name="Alfaro M."/>
            <person name="Sun H."/>
            <person name="Tritt A."/>
            <person name="Yoshinaga Y."/>
            <person name="Zwiers L.-H."/>
            <person name="Turgeon B."/>
            <person name="Goodwin S."/>
            <person name="Spatafora J."/>
            <person name="Crous P."/>
            <person name="Grigoriev I."/>
        </authorList>
    </citation>
    <scope>NUCLEOTIDE SEQUENCE</scope>
    <source>
        <strain evidence="2">CBS 125425</strain>
    </source>
</reference>
<sequence length="317" mass="36128">MPLEKNSKHMLYKRFNEFERLRLNNVPRYLFRAFNRDSGGGPGICTNSPIEIVPAGLMHRQRSNIYAKEEASVFKMVEKHYHTLPCSTEFSSWAASLHQVLHWAQLMNSRGKRGVHIAVLDSQRLKGRVRIWHVPHLLHERGDHEYMVHGRVAGAGYVAVPFKELEKCDLLDLCAELKGVVVGTDLFGIDKHQREFVRTCVKDLPMACPDYLQIIRDLGALFGGLEFPVVTALFCMVPQDWFMKKTLTMHSVRQLEPEEARNVYLMLGSPEVPEGLAREAWLKPGNVSAENYWDVLQWIELLGAIGRLAAPKVKESA</sequence>
<feature type="domain" description="DUF7587" evidence="1">
    <location>
        <begin position="26"/>
        <end position="143"/>
    </location>
</feature>
<accession>A0A9P4V342</accession>
<name>A0A9P4V342_9PLEO</name>
<dbReference type="EMBL" id="ML996127">
    <property type="protein sequence ID" value="KAF2736259.1"/>
    <property type="molecule type" value="Genomic_DNA"/>
</dbReference>
<comment type="caution">
    <text evidence="2">The sequence shown here is derived from an EMBL/GenBank/DDBJ whole genome shotgun (WGS) entry which is preliminary data.</text>
</comment>
<dbReference type="AlphaFoldDB" id="A0A9P4V342"/>